<evidence type="ECO:0000313" key="4">
    <source>
        <dbReference type="EMBL" id="CAL5138150.1"/>
    </source>
</evidence>
<evidence type="ECO:0000313" key="5">
    <source>
        <dbReference type="Proteomes" id="UP001497525"/>
    </source>
</evidence>
<organism evidence="4 5">
    <name type="scientific">Calicophoron daubneyi</name>
    <name type="common">Rumen fluke</name>
    <name type="synonym">Paramphistomum daubneyi</name>
    <dbReference type="NCBI Taxonomy" id="300641"/>
    <lineage>
        <taxon>Eukaryota</taxon>
        <taxon>Metazoa</taxon>
        <taxon>Spiralia</taxon>
        <taxon>Lophotrochozoa</taxon>
        <taxon>Platyhelminthes</taxon>
        <taxon>Trematoda</taxon>
        <taxon>Digenea</taxon>
        <taxon>Plagiorchiida</taxon>
        <taxon>Pronocephalata</taxon>
        <taxon>Paramphistomoidea</taxon>
        <taxon>Paramphistomidae</taxon>
        <taxon>Calicophoron</taxon>
    </lineage>
</organism>
<feature type="compositionally biased region" description="Low complexity" evidence="2">
    <location>
        <begin position="39"/>
        <end position="50"/>
    </location>
</feature>
<dbReference type="FunFam" id="3.30.160.20:FF:000021">
    <property type="entry name" value="Microprocessor complex subunit DGCR8"/>
    <property type="match status" value="1"/>
</dbReference>
<dbReference type="GO" id="GO:0070877">
    <property type="term" value="C:microprocessor complex"/>
    <property type="evidence" value="ECO:0007669"/>
    <property type="project" value="InterPro"/>
</dbReference>
<feature type="region of interest" description="Disordered" evidence="2">
    <location>
        <begin position="1"/>
        <end position="54"/>
    </location>
</feature>
<gene>
    <name evidence="4" type="ORF">CDAUBV1_LOCUS12764</name>
</gene>
<keyword evidence="1" id="KW-0694">RNA-binding</keyword>
<dbReference type="PANTHER" id="PTHR13482:SF3">
    <property type="entry name" value="MICROPROCESSOR COMPLEX SUBUNIT DGCR8"/>
    <property type="match status" value="1"/>
</dbReference>
<evidence type="ECO:0000256" key="2">
    <source>
        <dbReference type="SAM" id="MobiDB-lite"/>
    </source>
</evidence>
<feature type="compositionally biased region" description="Polar residues" evidence="2">
    <location>
        <begin position="268"/>
        <end position="278"/>
    </location>
</feature>
<dbReference type="SUPFAM" id="SSF54768">
    <property type="entry name" value="dsRNA-binding domain-like"/>
    <property type="match status" value="1"/>
</dbReference>
<feature type="region of interest" description="Disordered" evidence="2">
    <location>
        <begin position="623"/>
        <end position="644"/>
    </location>
</feature>
<proteinExistence type="predicted"/>
<evidence type="ECO:0000259" key="3">
    <source>
        <dbReference type="PROSITE" id="PS50137"/>
    </source>
</evidence>
<accession>A0AAV2TPA5</accession>
<dbReference type="GO" id="GO:0070878">
    <property type="term" value="F:primary miRNA binding"/>
    <property type="evidence" value="ECO:0007669"/>
    <property type="project" value="TreeGrafter"/>
</dbReference>
<comment type="caution">
    <text evidence="4">The sequence shown here is derived from an EMBL/GenBank/DDBJ whole genome shotgun (WGS) entry which is preliminary data.</text>
</comment>
<dbReference type="Gene3D" id="2.20.70.10">
    <property type="match status" value="1"/>
</dbReference>
<dbReference type="GO" id="GO:0020037">
    <property type="term" value="F:heme binding"/>
    <property type="evidence" value="ECO:0007669"/>
    <property type="project" value="InterPro"/>
</dbReference>
<dbReference type="CDD" id="cd19867">
    <property type="entry name" value="DSRM_DGCR8_rpt1"/>
    <property type="match status" value="1"/>
</dbReference>
<reference evidence="4" key="1">
    <citation type="submission" date="2024-06" db="EMBL/GenBank/DDBJ databases">
        <authorList>
            <person name="Liu X."/>
            <person name="Lenzi L."/>
            <person name="Haldenby T S."/>
            <person name="Uol C."/>
        </authorList>
    </citation>
    <scope>NUCLEOTIDE SEQUENCE</scope>
</reference>
<dbReference type="SMART" id="SM00358">
    <property type="entry name" value="DSRM"/>
    <property type="match status" value="1"/>
</dbReference>
<dbReference type="Gene3D" id="3.30.160.20">
    <property type="match status" value="2"/>
</dbReference>
<dbReference type="CDD" id="cd19868">
    <property type="entry name" value="DSRM_DGCR8_rpt2"/>
    <property type="match status" value="1"/>
</dbReference>
<dbReference type="PANTHER" id="PTHR13482">
    <property type="entry name" value="MICRORNA PROCESSOR COMPLEX SUBUNIT DGCR8"/>
    <property type="match status" value="1"/>
</dbReference>
<dbReference type="GO" id="GO:0042802">
    <property type="term" value="F:identical protein binding"/>
    <property type="evidence" value="ECO:0007669"/>
    <property type="project" value="InterPro"/>
</dbReference>
<protein>
    <recommendedName>
        <fullName evidence="3">DRBM domain-containing protein</fullName>
    </recommendedName>
</protein>
<dbReference type="PROSITE" id="PS50137">
    <property type="entry name" value="DS_RBD"/>
    <property type="match status" value="1"/>
</dbReference>
<dbReference type="Gene3D" id="3.30.160.590">
    <property type="match status" value="1"/>
</dbReference>
<feature type="compositionally biased region" description="Pro residues" evidence="2">
    <location>
        <begin position="711"/>
        <end position="722"/>
    </location>
</feature>
<evidence type="ECO:0000256" key="1">
    <source>
        <dbReference type="PROSITE-ProRule" id="PRU00266"/>
    </source>
</evidence>
<dbReference type="EMBL" id="CAXLJL010000478">
    <property type="protein sequence ID" value="CAL5138150.1"/>
    <property type="molecule type" value="Genomic_DNA"/>
</dbReference>
<dbReference type="InterPro" id="IPR040375">
    <property type="entry name" value="DGCR8"/>
</dbReference>
<feature type="compositionally biased region" description="Polar residues" evidence="2">
    <location>
        <begin position="18"/>
        <end position="38"/>
    </location>
</feature>
<dbReference type="AlphaFoldDB" id="A0AAV2TPA5"/>
<dbReference type="Proteomes" id="UP001497525">
    <property type="component" value="Unassembled WGS sequence"/>
</dbReference>
<name>A0AAV2TPA5_CALDB</name>
<feature type="region of interest" description="Disordered" evidence="2">
    <location>
        <begin position="697"/>
        <end position="722"/>
    </location>
</feature>
<feature type="region of interest" description="Disordered" evidence="2">
    <location>
        <begin position="246"/>
        <end position="278"/>
    </location>
</feature>
<dbReference type="Pfam" id="PF00035">
    <property type="entry name" value="dsrm"/>
    <property type="match status" value="1"/>
</dbReference>
<sequence>MACDSAPVDVVEEDDEFQNISGVQETSVTELTNPEAQESSTYPPTNSSSPDKNAVPRGGRYIIVDLMDTIDMGLLPEGWVRIRHVSGLLIYLHRSSRVVTLSRPYSVGPGSIRFHRIPVTAIPCLAYRKARGEKISGCPVNTHAETESAGVGDEMPSDNAVLSSVPDDPNLMDAEKCPRLDSERQSVNECDEEMDVCSSSLNSPDHLQRTLACPALSEGKRDLEEGELSSVDDDDIPTIAVPIGPTAKQRRLETPPKPSEPAVIDRVPSSTDSGSIANTSVVSFKTNALFGRRRRRKRTQAASVLGVTNDGQMEKQQVDETSKVAGSDLSEVKAQVLAVKNKEVQWLLTTEEIRAYCRRLFEIKVVSSSFHRGSEKRGPGTEEKATDGSEKLLPLPEETKMIRYQLPASENERGRKQLKEGLINMTGKTFVCILHEYCQNVIRRPPTYETVVLENDRNPYQLTVMIDGKPYATGVGQSKKQARSEAARKALERLIPDFSKIVGQNAQPAVSSSNSEQDVHLFDSVQLTDPRLYEMSVHMALPTPYNLLVECLSRSCVPENDLKSTMTSQGRNRHFFTLELREHSIKIPCKNKREGRHLAAQHLLARLHPEVTTWGELLRMYGPGSKPDKRGDLETIQGSQSQEKSAVKSSLIRLLKSKMSELADQWEKGGGSIQPKGKFFVPPDNLPVVTFHPDSATEVYTSVPDQESPSVSPPSSPRPLNG</sequence>
<feature type="domain" description="DRBM" evidence="3">
    <location>
        <begin position="429"/>
        <end position="496"/>
    </location>
</feature>
<dbReference type="GO" id="GO:0031053">
    <property type="term" value="P:primary miRNA processing"/>
    <property type="evidence" value="ECO:0007669"/>
    <property type="project" value="InterPro"/>
</dbReference>
<dbReference type="InterPro" id="IPR014720">
    <property type="entry name" value="dsRBD_dom"/>
</dbReference>
<dbReference type="GO" id="GO:0003725">
    <property type="term" value="F:double-stranded RNA binding"/>
    <property type="evidence" value="ECO:0007669"/>
    <property type="project" value="TreeGrafter"/>
</dbReference>